<comment type="catalytic activity">
    <reaction evidence="12 17">
        <text>L-valine + 2-oxoglutarate = 3-methyl-2-oxobutanoate + L-glutamate</text>
        <dbReference type="Rhea" id="RHEA:24813"/>
        <dbReference type="ChEBI" id="CHEBI:11851"/>
        <dbReference type="ChEBI" id="CHEBI:16810"/>
        <dbReference type="ChEBI" id="CHEBI:29985"/>
        <dbReference type="ChEBI" id="CHEBI:57762"/>
        <dbReference type="EC" id="2.6.1.42"/>
    </reaction>
</comment>
<dbReference type="Proteomes" id="UP000004221">
    <property type="component" value="Unassembled WGS sequence"/>
</dbReference>
<proteinExistence type="inferred from homology"/>
<evidence type="ECO:0000256" key="9">
    <source>
        <dbReference type="ARBA" id="ARBA00022679"/>
    </source>
</evidence>
<comment type="cofactor">
    <cofactor evidence="1 16">
        <name>pyridoxal 5'-phosphate</name>
        <dbReference type="ChEBI" id="CHEBI:597326"/>
    </cofactor>
</comment>
<evidence type="ECO:0000256" key="16">
    <source>
        <dbReference type="RuleBase" id="RU004516"/>
    </source>
</evidence>
<evidence type="ECO:0000256" key="7">
    <source>
        <dbReference type="ARBA" id="ARBA00022576"/>
    </source>
</evidence>
<dbReference type="PANTHER" id="PTHR42743:SF4">
    <property type="entry name" value="BRANCHED-CHAIN-AMINO-ACID AMINOTRANSFERASE-RELATED"/>
    <property type="match status" value="1"/>
</dbReference>
<dbReference type="PROSITE" id="PS00770">
    <property type="entry name" value="AA_TRANSFER_CLASS_4"/>
    <property type="match status" value="1"/>
</dbReference>
<dbReference type="InterPro" id="IPR036038">
    <property type="entry name" value="Aminotransferase-like"/>
</dbReference>
<evidence type="ECO:0000313" key="19">
    <source>
        <dbReference type="Proteomes" id="UP000004221"/>
    </source>
</evidence>
<dbReference type="Gene3D" id="3.20.10.10">
    <property type="entry name" value="D-amino Acid Aminotransferase, subunit A, domain 2"/>
    <property type="match status" value="1"/>
</dbReference>
<dbReference type="RefSeq" id="WP_008475174.1">
    <property type="nucleotide sequence ID" value="NZ_CAGS01000064.1"/>
</dbReference>
<accession>I4EDL2</accession>
<sequence>MGDHPVCYFNGAFILLADAKIGIMTHAFNYGTACFEGIRAYWSAEDRQFYTFRIRDHFERLRRSSGLLMIDLPHSVDELCDITQELLYRNQFETDIYARPLVYKSSEAVGVRLHDLDAGFAIFAVPFGDYIEASGGIRAMVSSWRRIDDNAAPSRAKLTGTYVNAALAKSEAVLNGFDEAIMLTDDGHVCEGSAENIFLVSGGELITPLVSDNILVGITRSTVIQLARDDLHLVVRERRVDRSELYSADEVFLCGTGAQIIPVVEIDHRPIGNGEVGPITARVARCYDDVVHGVESRYHSWLSAVYQREPSRR</sequence>
<dbReference type="GO" id="GO:0052654">
    <property type="term" value="F:L-leucine-2-oxoglutarate transaminase activity"/>
    <property type="evidence" value="ECO:0007669"/>
    <property type="project" value="RHEA"/>
</dbReference>
<dbReference type="InterPro" id="IPR018300">
    <property type="entry name" value="Aminotrans_IV_CS"/>
</dbReference>
<dbReference type="InterPro" id="IPR005785">
    <property type="entry name" value="B_amino_transI"/>
</dbReference>
<dbReference type="InterPro" id="IPR033939">
    <property type="entry name" value="BCAT_family"/>
</dbReference>
<dbReference type="InterPro" id="IPR050571">
    <property type="entry name" value="Class-IV_PLP-Dep_Aminotrnsfr"/>
</dbReference>
<dbReference type="NCBIfam" id="NF005146">
    <property type="entry name" value="PRK06606.1"/>
    <property type="match status" value="1"/>
</dbReference>
<evidence type="ECO:0000256" key="6">
    <source>
        <dbReference type="ARBA" id="ARBA00009320"/>
    </source>
</evidence>
<protein>
    <recommendedName>
        <fullName evidence="17">Branched-chain-amino-acid aminotransferase</fullName>
        <shortName evidence="17">BCAT</shortName>
        <ecNumber evidence="17">2.6.1.42</ecNumber>
    </recommendedName>
</protein>
<dbReference type="EC" id="2.6.1.42" evidence="17"/>
<dbReference type="GO" id="GO:0052655">
    <property type="term" value="F:L-valine-2-oxoglutarate transaminase activity"/>
    <property type="evidence" value="ECO:0007669"/>
    <property type="project" value="RHEA"/>
</dbReference>
<comment type="pathway">
    <text evidence="5 17">Amino-acid biosynthesis; L-leucine biosynthesis; L-leucine from 3-methyl-2-oxobutanoate: step 4/4.</text>
</comment>
<dbReference type="Pfam" id="PF01063">
    <property type="entry name" value="Aminotran_4"/>
    <property type="match status" value="1"/>
</dbReference>
<dbReference type="InterPro" id="IPR043132">
    <property type="entry name" value="BCAT-like_C"/>
</dbReference>
<dbReference type="PANTHER" id="PTHR42743">
    <property type="entry name" value="AMINO-ACID AMINOTRANSFERASE"/>
    <property type="match status" value="1"/>
</dbReference>
<reference evidence="18 19" key="1">
    <citation type="journal article" date="2012" name="ISME J.">
        <title>Nitrification expanded: discovery, physiology and genomics of a nitrite-oxidizing bacterium from the phylum Chloroflexi.</title>
        <authorList>
            <person name="Sorokin D.Y."/>
            <person name="Lucker S."/>
            <person name="Vejmelkova D."/>
            <person name="Kostrikina N.A."/>
            <person name="Kleerebezem R."/>
            <person name="Rijpstra W.I."/>
            <person name="Damste J.S."/>
            <person name="Le Paslier D."/>
            <person name="Muyzer G."/>
            <person name="Wagner M."/>
            <person name="van Loosdrecht M.C."/>
            <person name="Daims H."/>
        </authorList>
    </citation>
    <scope>NUCLEOTIDE SEQUENCE [LARGE SCALE GENOMIC DNA]</scope>
    <source>
        <strain evidence="19">none</strain>
    </source>
</reference>
<dbReference type="UniPathway" id="UPA00047">
    <property type="reaction ID" value="UER00058"/>
</dbReference>
<comment type="pathway">
    <text evidence="3 17">Amino-acid biosynthesis; L-isoleucine biosynthesis; L-isoleucine from 2-oxobutanoate: step 4/4.</text>
</comment>
<evidence type="ECO:0000313" key="18">
    <source>
        <dbReference type="EMBL" id="CCF82774.1"/>
    </source>
</evidence>
<evidence type="ECO:0000256" key="13">
    <source>
        <dbReference type="ARBA" id="ARBA00048798"/>
    </source>
</evidence>
<gene>
    <name evidence="17 18" type="primary">ilvE</name>
    <name evidence="18" type="ORF">NITHO_1560002</name>
</gene>
<evidence type="ECO:0000256" key="15">
    <source>
        <dbReference type="RuleBase" id="RU004106"/>
    </source>
</evidence>
<dbReference type="EMBL" id="CAGS01000064">
    <property type="protein sequence ID" value="CCF82774.1"/>
    <property type="molecule type" value="Genomic_DNA"/>
</dbReference>
<evidence type="ECO:0000256" key="1">
    <source>
        <dbReference type="ARBA" id="ARBA00001933"/>
    </source>
</evidence>
<keyword evidence="10 16" id="KW-0663">Pyridoxal phosphate</keyword>
<dbReference type="GO" id="GO:0009099">
    <property type="term" value="P:L-valine biosynthetic process"/>
    <property type="evidence" value="ECO:0007669"/>
    <property type="project" value="UniProtKB-UniPathway"/>
</dbReference>
<evidence type="ECO:0000256" key="3">
    <source>
        <dbReference type="ARBA" id="ARBA00004824"/>
    </source>
</evidence>
<evidence type="ECO:0000256" key="8">
    <source>
        <dbReference type="ARBA" id="ARBA00022605"/>
    </source>
</evidence>
<dbReference type="GO" id="GO:0009098">
    <property type="term" value="P:L-leucine biosynthetic process"/>
    <property type="evidence" value="ECO:0007669"/>
    <property type="project" value="UniProtKB-UniPathway"/>
</dbReference>
<dbReference type="NCBIfam" id="TIGR01122">
    <property type="entry name" value="ilvE_I"/>
    <property type="match status" value="1"/>
</dbReference>
<keyword evidence="7 17" id="KW-0032">Aminotransferase</keyword>
<evidence type="ECO:0000256" key="5">
    <source>
        <dbReference type="ARBA" id="ARBA00005072"/>
    </source>
</evidence>
<keyword evidence="8 17" id="KW-0028">Amino-acid biosynthesis</keyword>
<dbReference type="Gene3D" id="3.30.470.10">
    <property type="match status" value="1"/>
</dbReference>
<evidence type="ECO:0000256" key="11">
    <source>
        <dbReference type="ARBA" id="ARBA00023304"/>
    </source>
</evidence>
<comment type="caution">
    <text evidence="18">The sequence shown here is derived from an EMBL/GenBank/DDBJ whole genome shotgun (WGS) entry which is preliminary data.</text>
</comment>
<dbReference type="GO" id="GO:0009097">
    <property type="term" value="P:isoleucine biosynthetic process"/>
    <property type="evidence" value="ECO:0007669"/>
    <property type="project" value="UniProtKB-UniPathway"/>
</dbReference>
<evidence type="ECO:0000256" key="2">
    <source>
        <dbReference type="ARBA" id="ARBA00003109"/>
    </source>
</evidence>
<evidence type="ECO:0000256" key="4">
    <source>
        <dbReference type="ARBA" id="ARBA00004931"/>
    </source>
</evidence>
<dbReference type="CDD" id="cd01557">
    <property type="entry name" value="BCAT_beta_family"/>
    <property type="match status" value="1"/>
</dbReference>
<evidence type="ECO:0000256" key="17">
    <source>
        <dbReference type="RuleBase" id="RU364094"/>
    </source>
</evidence>
<dbReference type="SUPFAM" id="SSF56752">
    <property type="entry name" value="D-aminoacid aminotransferase-like PLP-dependent enzymes"/>
    <property type="match status" value="1"/>
</dbReference>
<keyword evidence="11 17" id="KW-0100">Branched-chain amino acid biosynthesis</keyword>
<dbReference type="OrthoDB" id="9805628at2"/>
<keyword evidence="19" id="KW-1185">Reference proteome</keyword>
<comment type="function">
    <text evidence="2 17">Acts on leucine, isoleucine and valine.</text>
</comment>
<dbReference type="GO" id="GO:0052656">
    <property type="term" value="F:L-isoleucine-2-oxoglutarate transaminase activity"/>
    <property type="evidence" value="ECO:0007669"/>
    <property type="project" value="RHEA"/>
</dbReference>
<evidence type="ECO:0000256" key="10">
    <source>
        <dbReference type="ARBA" id="ARBA00022898"/>
    </source>
</evidence>
<comment type="catalytic activity">
    <reaction evidence="13 17">
        <text>L-isoleucine + 2-oxoglutarate = (S)-3-methyl-2-oxopentanoate + L-glutamate</text>
        <dbReference type="Rhea" id="RHEA:24801"/>
        <dbReference type="ChEBI" id="CHEBI:16810"/>
        <dbReference type="ChEBI" id="CHEBI:29985"/>
        <dbReference type="ChEBI" id="CHEBI:35146"/>
        <dbReference type="ChEBI" id="CHEBI:58045"/>
        <dbReference type="EC" id="2.6.1.42"/>
    </reaction>
</comment>
<comment type="pathway">
    <text evidence="4 17">Amino-acid biosynthesis; L-valine biosynthesis; L-valine from pyruvate: step 4/4.</text>
</comment>
<evidence type="ECO:0000256" key="14">
    <source>
        <dbReference type="ARBA" id="ARBA00049229"/>
    </source>
</evidence>
<dbReference type="InterPro" id="IPR001544">
    <property type="entry name" value="Aminotrans_IV"/>
</dbReference>
<comment type="catalytic activity">
    <reaction evidence="14 17">
        <text>L-leucine + 2-oxoglutarate = 4-methyl-2-oxopentanoate + L-glutamate</text>
        <dbReference type="Rhea" id="RHEA:18321"/>
        <dbReference type="ChEBI" id="CHEBI:16810"/>
        <dbReference type="ChEBI" id="CHEBI:17865"/>
        <dbReference type="ChEBI" id="CHEBI:29985"/>
        <dbReference type="ChEBI" id="CHEBI:57427"/>
        <dbReference type="EC" id="2.6.1.42"/>
    </reaction>
</comment>
<comment type="similarity">
    <text evidence="6 15">Belongs to the class-IV pyridoxal-phosphate-dependent aminotransferase family.</text>
</comment>
<keyword evidence="9 17" id="KW-0808">Transferase</keyword>
<organism evidence="18 19">
    <name type="scientific">Nitrolancea hollandica Lb</name>
    <dbReference type="NCBI Taxonomy" id="1129897"/>
    <lineage>
        <taxon>Bacteria</taxon>
        <taxon>Pseudomonadati</taxon>
        <taxon>Thermomicrobiota</taxon>
        <taxon>Thermomicrobia</taxon>
        <taxon>Sphaerobacterales</taxon>
        <taxon>Sphaerobacterineae</taxon>
        <taxon>Sphaerobacteraceae</taxon>
        <taxon>Nitrolancea</taxon>
    </lineage>
</organism>
<dbReference type="AlphaFoldDB" id="I4EDL2"/>
<dbReference type="InterPro" id="IPR043131">
    <property type="entry name" value="BCAT-like_N"/>
</dbReference>
<dbReference type="FunFam" id="3.20.10.10:FF:000002">
    <property type="entry name" value="D-alanine aminotransferase"/>
    <property type="match status" value="1"/>
</dbReference>
<dbReference type="UniPathway" id="UPA00049">
    <property type="reaction ID" value="UER00062"/>
</dbReference>
<evidence type="ECO:0000256" key="12">
    <source>
        <dbReference type="ARBA" id="ARBA00048212"/>
    </source>
</evidence>
<name>I4EDL2_9BACT</name>
<dbReference type="UniPathway" id="UPA00048">
    <property type="reaction ID" value="UER00073"/>
</dbReference>